<reference evidence="2 3" key="1">
    <citation type="submission" date="2017-12" db="EMBL/GenBank/DDBJ databases">
        <title>Integrating genomic resources of turbot (Scophthalmus maximus) in depth evaluation of genetic and physical mapping variation across individuals.</title>
        <authorList>
            <person name="Martinez P."/>
        </authorList>
    </citation>
    <scope>NUCLEOTIDE SEQUENCE [LARGE SCALE GENOMIC DNA]</scope>
</reference>
<evidence type="ECO:0000256" key="1">
    <source>
        <dbReference type="SAM" id="MobiDB-lite"/>
    </source>
</evidence>
<evidence type="ECO:0000313" key="2">
    <source>
        <dbReference type="EMBL" id="AWP20029.1"/>
    </source>
</evidence>
<dbReference type="EMBL" id="CP026262">
    <property type="protein sequence ID" value="AWP20029.1"/>
    <property type="molecule type" value="Genomic_DNA"/>
</dbReference>
<feature type="compositionally biased region" description="Basic residues" evidence="1">
    <location>
        <begin position="51"/>
        <end position="60"/>
    </location>
</feature>
<accession>A0A2U9CVW7</accession>
<protein>
    <submittedName>
        <fullName evidence="2">Putative NHS-like protein 1-like</fullName>
    </submittedName>
</protein>
<organism evidence="2 3">
    <name type="scientific">Scophthalmus maximus</name>
    <name type="common">Turbot</name>
    <name type="synonym">Psetta maxima</name>
    <dbReference type="NCBI Taxonomy" id="52904"/>
    <lineage>
        <taxon>Eukaryota</taxon>
        <taxon>Metazoa</taxon>
        <taxon>Chordata</taxon>
        <taxon>Craniata</taxon>
        <taxon>Vertebrata</taxon>
        <taxon>Euteleostomi</taxon>
        <taxon>Actinopterygii</taxon>
        <taxon>Neopterygii</taxon>
        <taxon>Teleostei</taxon>
        <taxon>Neoteleostei</taxon>
        <taxon>Acanthomorphata</taxon>
        <taxon>Carangaria</taxon>
        <taxon>Pleuronectiformes</taxon>
        <taxon>Pleuronectoidei</taxon>
        <taxon>Scophthalmidae</taxon>
        <taxon>Scophthalmus</taxon>
    </lineage>
</organism>
<dbReference type="AlphaFoldDB" id="A0A2U9CVW7"/>
<evidence type="ECO:0000313" key="3">
    <source>
        <dbReference type="Proteomes" id="UP000246464"/>
    </source>
</evidence>
<name>A0A2U9CVW7_SCOMX</name>
<gene>
    <name evidence="2" type="ORF">SMAX5B_019687</name>
</gene>
<feature type="region of interest" description="Disordered" evidence="1">
    <location>
        <begin position="51"/>
        <end position="71"/>
    </location>
</feature>
<keyword evidence="3" id="KW-1185">Reference proteome</keyword>
<dbReference type="Proteomes" id="UP000246464">
    <property type="component" value="Chromosome 20"/>
</dbReference>
<sequence>MRGDRRSSSFHKDKPAGLSRALSWLSVSTLSRQSRRMFHSQSELHAVHKGHTYSHSHTHLHAADGDEDDDDNWVYQPQHKIGKARSGSLSFYGPLFSISMFLTLPGARGGMRRQWDHLEAGSDASGRSGARE</sequence>
<proteinExistence type="predicted"/>